<keyword evidence="2" id="KW-1185">Reference proteome</keyword>
<protein>
    <submittedName>
        <fullName evidence="1">Uncharacterized protein</fullName>
    </submittedName>
</protein>
<gene>
    <name evidence="1" type="ORF">H6H03_37835</name>
</gene>
<reference evidence="1 2" key="1">
    <citation type="journal article" date="2020" name="ISME J.">
        <title>Comparative genomics reveals insights into cyanobacterial evolution and habitat adaptation.</title>
        <authorList>
            <person name="Chen M.Y."/>
            <person name="Teng W.K."/>
            <person name="Zhao L."/>
            <person name="Hu C.X."/>
            <person name="Zhou Y.K."/>
            <person name="Han B.P."/>
            <person name="Song L.R."/>
            <person name="Shu W.S."/>
        </authorList>
    </citation>
    <scope>NUCLEOTIDE SEQUENCE [LARGE SCALE GENOMIC DNA]</scope>
    <source>
        <strain evidence="1 2">FACHB-159</strain>
    </source>
</reference>
<comment type="caution">
    <text evidence="1">The sequence shown here is derived from an EMBL/GenBank/DDBJ whole genome shotgun (WGS) entry which is preliminary data.</text>
</comment>
<accession>A0ABR8KNX5</accession>
<proteinExistence type="predicted"/>
<evidence type="ECO:0000313" key="1">
    <source>
        <dbReference type="EMBL" id="MBD2739553.1"/>
    </source>
</evidence>
<sequence>MLAMCNKYIMDFAMLYLKDLLSGCQGVMIVRSPTMDGYIIATAIRY</sequence>
<organism evidence="1 2">
    <name type="scientific">Nostoc paludosum FACHB-159</name>
    <dbReference type="NCBI Taxonomy" id="2692908"/>
    <lineage>
        <taxon>Bacteria</taxon>
        <taxon>Bacillati</taxon>
        <taxon>Cyanobacteriota</taxon>
        <taxon>Cyanophyceae</taxon>
        <taxon>Nostocales</taxon>
        <taxon>Nostocaceae</taxon>
        <taxon>Nostoc</taxon>
    </lineage>
</organism>
<name>A0ABR8KNX5_9NOSO</name>
<dbReference type="Proteomes" id="UP000637383">
    <property type="component" value="Unassembled WGS sequence"/>
</dbReference>
<evidence type="ECO:0000313" key="2">
    <source>
        <dbReference type="Proteomes" id="UP000637383"/>
    </source>
</evidence>
<dbReference type="EMBL" id="JACJTU010000093">
    <property type="protein sequence ID" value="MBD2739553.1"/>
    <property type="molecule type" value="Genomic_DNA"/>
</dbReference>